<feature type="transmembrane region" description="Helical" evidence="5">
    <location>
        <begin position="197"/>
        <end position="215"/>
    </location>
</feature>
<evidence type="ECO:0000256" key="4">
    <source>
        <dbReference type="ARBA" id="ARBA00023136"/>
    </source>
</evidence>
<reference evidence="6 7" key="1">
    <citation type="submission" date="2020-07" db="EMBL/GenBank/DDBJ databases">
        <title>isolation of Luteimonas sp. SJ-16.</title>
        <authorList>
            <person name="Huang X.-X."/>
            <person name="Xu L."/>
            <person name="Sun J.-Q."/>
        </authorList>
    </citation>
    <scope>NUCLEOTIDE SEQUENCE [LARGE SCALE GENOMIC DNA]</scope>
    <source>
        <strain evidence="6 7">SJ-16</strain>
    </source>
</reference>
<feature type="transmembrane region" description="Helical" evidence="5">
    <location>
        <begin position="25"/>
        <end position="47"/>
    </location>
</feature>
<evidence type="ECO:0000256" key="2">
    <source>
        <dbReference type="ARBA" id="ARBA00022692"/>
    </source>
</evidence>
<sequence length="452" mass="47746">MDTRERRPGRADPVSPRTTLRARDAFAITIGVVVGAGIFRTPSLIAGASGTEFVMLAAWLAGGALSIIGALCYAELATTYPQAGGDYTYLRRAYGPRLAFLFAWARVSVIQTGSIALLCFIVGDYMAQLYDLGPWSASLYAAAAIIVLTAVNWIGTRHGATVQGWLTVAEIVGVLVIVVAGLLFAPGDVAPVPGAGGDSAIGLILVFVLLTYGGWNEAVYVTSEVRDARTWMPRVLVLSLVAIAVLYLLVNLAYLRVLGLGGMAEHNAVAAELMGRVFGAPGAVLMSAIVIAAALTSANATMITGARSVYAVGRDFPTLGFIGRWDARSGTPRAAIVTQGVLALALVGLGAFARDGFEVAVEYTAPVFWLFFLLVGIALFVLRRREPDRPRPFRVPLYPVLPLLFCATSAYLLYSSLAYTGRGAVVGVAVLAVGGLLLLLLRPAIRTEEILP</sequence>
<evidence type="ECO:0000313" key="6">
    <source>
        <dbReference type="EMBL" id="NYZ62750.1"/>
    </source>
</evidence>
<evidence type="ECO:0000256" key="5">
    <source>
        <dbReference type="SAM" id="Phobius"/>
    </source>
</evidence>
<keyword evidence="7" id="KW-1185">Reference proteome</keyword>
<dbReference type="AlphaFoldDB" id="A0A7Z0TYB6"/>
<dbReference type="GO" id="GO:0016020">
    <property type="term" value="C:membrane"/>
    <property type="evidence" value="ECO:0007669"/>
    <property type="project" value="UniProtKB-SubCell"/>
</dbReference>
<dbReference type="EMBL" id="JACCJZ010000015">
    <property type="protein sequence ID" value="NYZ62750.1"/>
    <property type="molecule type" value="Genomic_DNA"/>
</dbReference>
<feature type="transmembrane region" description="Helical" evidence="5">
    <location>
        <begin position="53"/>
        <end position="77"/>
    </location>
</feature>
<keyword evidence="4 5" id="KW-0472">Membrane</keyword>
<feature type="transmembrane region" description="Helical" evidence="5">
    <location>
        <begin position="166"/>
        <end position="185"/>
    </location>
</feature>
<dbReference type="GO" id="GO:0015179">
    <property type="term" value="F:L-amino acid transmembrane transporter activity"/>
    <property type="evidence" value="ECO:0007669"/>
    <property type="project" value="TreeGrafter"/>
</dbReference>
<dbReference type="InterPro" id="IPR002293">
    <property type="entry name" value="AA/rel_permease1"/>
</dbReference>
<organism evidence="6 7">
    <name type="scientific">Luteimonas deserti</name>
    <dbReference type="NCBI Taxonomy" id="2752306"/>
    <lineage>
        <taxon>Bacteria</taxon>
        <taxon>Pseudomonadati</taxon>
        <taxon>Pseudomonadota</taxon>
        <taxon>Gammaproteobacteria</taxon>
        <taxon>Lysobacterales</taxon>
        <taxon>Lysobacteraceae</taxon>
        <taxon>Luteimonas</taxon>
    </lineage>
</organism>
<evidence type="ECO:0000313" key="7">
    <source>
        <dbReference type="Proteomes" id="UP000589896"/>
    </source>
</evidence>
<protein>
    <submittedName>
        <fullName evidence="6">Amino acid permease</fullName>
    </submittedName>
</protein>
<feature type="transmembrane region" description="Helical" evidence="5">
    <location>
        <begin position="334"/>
        <end position="353"/>
    </location>
</feature>
<gene>
    <name evidence="6" type="ORF">H0E82_08235</name>
</gene>
<dbReference type="PANTHER" id="PTHR11785">
    <property type="entry name" value="AMINO ACID TRANSPORTER"/>
    <property type="match status" value="1"/>
</dbReference>
<comment type="caution">
    <text evidence="6">The sequence shown here is derived from an EMBL/GenBank/DDBJ whole genome shotgun (WGS) entry which is preliminary data.</text>
</comment>
<feature type="transmembrane region" description="Helical" evidence="5">
    <location>
        <begin position="98"/>
        <end position="123"/>
    </location>
</feature>
<feature type="transmembrane region" description="Helical" evidence="5">
    <location>
        <begin position="277"/>
        <end position="298"/>
    </location>
</feature>
<accession>A0A7Z0TYB6</accession>
<feature type="transmembrane region" description="Helical" evidence="5">
    <location>
        <begin position="420"/>
        <end position="441"/>
    </location>
</feature>
<dbReference type="Proteomes" id="UP000589896">
    <property type="component" value="Unassembled WGS sequence"/>
</dbReference>
<dbReference type="PANTHER" id="PTHR11785:SF512">
    <property type="entry name" value="SOBREMESA, ISOFORM B"/>
    <property type="match status" value="1"/>
</dbReference>
<feature type="transmembrane region" description="Helical" evidence="5">
    <location>
        <begin position="235"/>
        <end position="257"/>
    </location>
</feature>
<feature type="transmembrane region" description="Helical" evidence="5">
    <location>
        <begin position="395"/>
        <end position="414"/>
    </location>
</feature>
<dbReference type="Gene3D" id="1.20.1740.10">
    <property type="entry name" value="Amino acid/polyamine transporter I"/>
    <property type="match status" value="1"/>
</dbReference>
<dbReference type="InterPro" id="IPR050598">
    <property type="entry name" value="AminoAcid_Transporter"/>
</dbReference>
<feature type="transmembrane region" description="Helical" evidence="5">
    <location>
        <begin position="365"/>
        <end position="383"/>
    </location>
</feature>
<feature type="transmembrane region" description="Helical" evidence="5">
    <location>
        <begin position="135"/>
        <end position="154"/>
    </location>
</feature>
<proteinExistence type="predicted"/>
<comment type="subcellular location">
    <subcellularLocation>
        <location evidence="1">Membrane</location>
        <topology evidence="1">Multi-pass membrane protein</topology>
    </subcellularLocation>
</comment>
<name>A0A7Z0TYB6_9GAMM</name>
<dbReference type="PIRSF" id="PIRSF006060">
    <property type="entry name" value="AA_transporter"/>
    <property type="match status" value="1"/>
</dbReference>
<evidence type="ECO:0000256" key="1">
    <source>
        <dbReference type="ARBA" id="ARBA00004141"/>
    </source>
</evidence>
<dbReference type="Pfam" id="PF13520">
    <property type="entry name" value="AA_permease_2"/>
    <property type="match status" value="1"/>
</dbReference>
<keyword evidence="3 5" id="KW-1133">Transmembrane helix</keyword>
<keyword evidence="2 5" id="KW-0812">Transmembrane</keyword>
<evidence type="ECO:0000256" key="3">
    <source>
        <dbReference type="ARBA" id="ARBA00022989"/>
    </source>
</evidence>